<organism evidence="6 7">
    <name type="scientific">Volvox africanus</name>
    <dbReference type="NCBI Taxonomy" id="51714"/>
    <lineage>
        <taxon>Eukaryota</taxon>
        <taxon>Viridiplantae</taxon>
        <taxon>Chlorophyta</taxon>
        <taxon>core chlorophytes</taxon>
        <taxon>Chlorophyceae</taxon>
        <taxon>CS clade</taxon>
        <taxon>Chlamydomonadales</taxon>
        <taxon>Volvocaceae</taxon>
        <taxon>Volvox</taxon>
    </lineage>
</organism>
<evidence type="ECO:0000313" key="7">
    <source>
        <dbReference type="Proteomes" id="UP000747399"/>
    </source>
</evidence>
<feature type="domain" description="FAD-binding" evidence="5">
    <location>
        <begin position="452"/>
        <end position="524"/>
    </location>
</feature>
<evidence type="ECO:0000256" key="3">
    <source>
        <dbReference type="SAM" id="Phobius"/>
    </source>
</evidence>
<evidence type="ECO:0008006" key="8">
    <source>
        <dbReference type="Google" id="ProtNLM"/>
    </source>
</evidence>
<keyword evidence="1" id="KW-0503">Monooxygenase</keyword>
<feature type="region of interest" description="Disordered" evidence="2">
    <location>
        <begin position="240"/>
        <end position="259"/>
    </location>
</feature>
<reference evidence="6" key="1">
    <citation type="journal article" date="2021" name="Proc. Natl. Acad. Sci. U.S.A.">
        <title>Three genomes in the algal genus Volvox reveal the fate of a haploid sex-determining region after a transition to homothallism.</title>
        <authorList>
            <person name="Yamamoto K."/>
            <person name="Hamaji T."/>
            <person name="Kawai-Toyooka H."/>
            <person name="Matsuzaki R."/>
            <person name="Takahashi F."/>
            <person name="Nishimura Y."/>
            <person name="Kawachi M."/>
            <person name="Noguchi H."/>
            <person name="Minakuchi Y."/>
            <person name="Umen J.G."/>
            <person name="Toyoda A."/>
            <person name="Nozaki H."/>
        </authorList>
    </citation>
    <scope>NUCLEOTIDE SEQUENCE</scope>
    <source>
        <strain evidence="6">NIES-3780</strain>
    </source>
</reference>
<dbReference type="GO" id="GO:0071949">
    <property type="term" value="F:FAD binding"/>
    <property type="evidence" value="ECO:0007669"/>
    <property type="project" value="InterPro"/>
</dbReference>
<dbReference type="Gene3D" id="3.50.50.60">
    <property type="entry name" value="FAD/NAD(P)-binding domain"/>
    <property type="match status" value="1"/>
</dbReference>
<dbReference type="Proteomes" id="UP000747399">
    <property type="component" value="Unassembled WGS sequence"/>
</dbReference>
<dbReference type="InterPro" id="IPR036188">
    <property type="entry name" value="FAD/NAD-bd_sf"/>
</dbReference>
<evidence type="ECO:0000256" key="1">
    <source>
        <dbReference type="ARBA" id="ARBA00023033"/>
    </source>
</evidence>
<dbReference type="InterPro" id="IPR006076">
    <property type="entry name" value="FAD-dep_OxRdtase"/>
</dbReference>
<gene>
    <name evidence="6" type="ORF">Vafri_17676</name>
</gene>
<dbReference type="EMBL" id="BNCO01000059">
    <property type="protein sequence ID" value="GIL63642.1"/>
    <property type="molecule type" value="Genomic_DNA"/>
</dbReference>
<dbReference type="PRINTS" id="PR00420">
    <property type="entry name" value="RNGMNOXGNASE"/>
</dbReference>
<proteinExistence type="predicted"/>
<evidence type="ECO:0000259" key="5">
    <source>
        <dbReference type="Pfam" id="PF01494"/>
    </source>
</evidence>
<name>A0A8J4BKS2_9CHLO</name>
<dbReference type="Pfam" id="PF01266">
    <property type="entry name" value="DAO"/>
    <property type="match status" value="1"/>
</dbReference>
<dbReference type="GO" id="GO:0004502">
    <property type="term" value="F:kynurenine 3-monooxygenase activity"/>
    <property type="evidence" value="ECO:0007669"/>
    <property type="project" value="TreeGrafter"/>
</dbReference>
<accession>A0A8J4BKS2</accession>
<dbReference type="PANTHER" id="PTHR46028:SF7">
    <property type="entry name" value="KYNURENINE 3-MONOOXYGENASE-RELATED"/>
    <property type="match status" value="1"/>
</dbReference>
<dbReference type="AlphaFoldDB" id="A0A8J4BKS2"/>
<comment type="caution">
    <text evidence="6">The sequence shown here is derived from an EMBL/GenBank/DDBJ whole genome shotgun (WGS) entry which is preliminary data.</text>
</comment>
<keyword evidence="3" id="KW-1133">Transmembrane helix</keyword>
<feature type="transmembrane region" description="Helical" evidence="3">
    <location>
        <begin position="663"/>
        <end position="685"/>
    </location>
</feature>
<keyword evidence="1" id="KW-0560">Oxidoreductase</keyword>
<keyword evidence="7" id="KW-1185">Reference proteome</keyword>
<protein>
    <recommendedName>
        <fullName evidence="8">FAD-binding domain-containing protein</fullName>
    </recommendedName>
</protein>
<feature type="transmembrane region" description="Helical" evidence="3">
    <location>
        <begin position="557"/>
        <end position="578"/>
    </location>
</feature>
<evidence type="ECO:0000313" key="6">
    <source>
        <dbReference type="EMBL" id="GIL63642.1"/>
    </source>
</evidence>
<dbReference type="SUPFAM" id="SSF51905">
    <property type="entry name" value="FAD/NAD(P)-binding domain"/>
    <property type="match status" value="1"/>
</dbReference>
<sequence length="699" mass="74682">MELSSAFLCDHALFLRPQNYNRTTSSCIHTSGCPRTRKSHFFIRSVCQVPKGRSLLTLPVAATPSQSLQQHQHLHVPHVGGDISSAATLMGPEHDWEPLNGHTAVIVGAGPAGCTLAMHLAKAGWRVRIYEKRPEPGPVTSSRQRSWVLAMYPRGIRPVKAVAEVPLLRERAYKGLVVGAGKAGSKPIVLERTGVLMDRTLLATSLLDAARGQYGSRVEFAFSSSLDTVDFTRQVASFRSSSSSSSNCDKITEPSDTATTDIMRVTADRAAASPATLAAEAAEGSRGGDASQAAAALLEVPYDLLVGADGSSSTLRTLLSESFPGRYDTTVLGGPRAAGSSCYKSVYGLPAVPQAEAWAPDSAVPDSERLQGEFFFVLSGGDKGFISVCRDIDGSYCGYLAAQRELFEAMHTQEDYMALLPQVCPQLPAEWLPMLAEKLLTAPLSNFPLMRSLPSFWAPGGVVLVGDAAHTVTPSLGQGLNSALEDCELLVGQLRKEAVAREGAAGIDTALRYYSESRAPDVRALQELELLQSSSLTPLSSVRGEPLFLIQLLARKWIMIQYSGLALLGTIAATAQAASRKNQQQQLQLQHSAQQLGMVGDLQVNGVKGSSVGHGANRSEATADVNAEAAARADILGRQLDATYVRSPPMYELLREHLPYREMLVRVYSMAALGTGISATLLYVLCGATGSWAARVISG</sequence>
<dbReference type="Pfam" id="PF01494">
    <property type="entry name" value="FAD_binding_3"/>
    <property type="match status" value="1"/>
</dbReference>
<keyword evidence="3" id="KW-0812">Transmembrane</keyword>
<dbReference type="PANTHER" id="PTHR46028">
    <property type="entry name" value="KYNURENINE 3-MONOOXYGENASE"/>
    <property type="match status" value="1"/>
</dbReference>
<feature type="domain" description="FAD dependent oxidoreductase" evidence="4">
    <location>
        <begin position="104"/>
        <end position="152"/>
    </location>
</feature>
<keyword evidence="3" id="KW-0472">Membrane</keyword>
<dbReference type="GO" id="GO:0070189">
    <property type="term" value="P:kynurenine metabolic process"/>
    <property type="evidence" value="ECO:0007669"/>
    <property type="project" value="TreeGrafter"/>
</dbReference>
<evidence type="ECO:0000259" key="4">
    <source>
        <dbReference type="Pfam" id="PF01266"/>
    </source>
</evidence>
<dbReference type="InterPro" id="IPR002938">
    <property type="entry name" value="FAD-bd"/>
</dbReference>
<evidence type="ECO:0000256" key="2">
    <source>
        <dbReference type="SAM" id="MobiDB-lite"/>
    </source>
</evidence>